<name>A0ACC1PJ94_9APHY</name>
<dbReference type="Proteomes" id="UP001144978">
    <property type="component" value="Unassembled WGS sequence"/>
</dbReference>
<keyword evidence="2" id="KW-1185">Reference proteome</keyword>
<protein>
    <submittedName>
        <fullName evidence="1">Uncharacterized protein</fullName>
    </submittedName>
</protein>
<sequence length="373" mass="43437">MSAAPGKEKRLPRYAYLTDDNREIYTRSTLEGKYGLLPYEVFWVERQRFLYDHGYVLRPRYWPNWKPSWIGTDRHPAYCEDSIVLCNYEVLDARRSRDNAVVAIKMFRRDSQELQVSNYLGSLRDSQNHTLPVLEYLEDPFNARLCLMVMPYLRPINDPDFTTVGEVIDFVNQTLEGLAFMHRHRIAHRDIAAPNIMVDAKALYPNGHHPVRIDYSADAIYELKPLPRADHKLNYYYIDFGLAVRFPEGASSNVVGDVGRDTDVPELSGNVPYEAFAVDIFALGNLYAKEFEQRFNHTDFLLPLINMMKQRQPERRPSAEQALAHWLRLRESLNQSVYRWRLGPKSEPAIGRMFNDVVSVAWEGINNLKKFTK</sequence>
<organism evidence="1 2">
    <name type="scientific">Trametes sanguinea</name>
    <dbReference type="NCBI Taxonomy" id="158606"/>
    <lineage>
        <taxon>Eukaryota</taxon>
        <taxon>Fungi</taxon>
        <taxon>Dikarya</taxon>
        <taxon>Basidiomycota</taxon>
        <taxon>Agaricomycotina</taxon>
        <taxon>Agaricomycetes</taxon>
        <taxon>Polyporales</taxon>
        <taxon>Polyporaceae</taxon>
        <taxon>Trametes</taxon>
    </lineage>
</organism>
<proteinExistence type="predicted"/>
<reference evidence="1" key="1">
    <citation type="submission" date="2022-08" db="EMBL/GenBank/DDBJ databases">
        <title>Genome Sequence of Pycnoporus sanguineus.</title>
        <authorList>
            <person name="Buettner E."/>
        </authorList>
    </citation>
    <scope>NUCLEOTIDE SEQUENCE</scope>
    <source>
        <strain evidence="1">CG-C14</strain>
    </source>
</reference>
<accession>A0ACC1PJ94</accession>
<evidence type="ECO:0000313" key="1">
    <source>
        <dbReference type="EMBL" id="KAJ2994004.1"/>
    </source>
</evidence>
<gene>
    <name evidence="1" type="ORF">NUW54_g7623</name>
</gene>
<comment type="caution">
    <text evidence="1">The sequence shown here is derived from an EMBL/GenBank/DDBJ whole genome shotgun (WGS) entry which is preliminary data.</text>
</comment>
<evidence type="ECO:0000313" key="2">
    <source>
        <dbReference type="Proteomes" id="UP001144978"/>
    </source>
</evidence>
<dbReference type="EMBL" id="JANSHE010002221">
    <property type="protein sequence ID" value="KAJ2994004.1"/>
    <property type="molecule type" value="Genomic_DNA"/>
</dbReference>